<dbReference type="Proteomes" id="UP000249464">
    <property type="component" value="Unassembled WGS sequence"/>
</dbReference>
<dbReference type="InterPro" id="IPR003653">
    <property type="entry name" value="Peptidase_C48_C"/>
</dbReference>
<feature type="compositionally biased region" description="Basic and acidic residues" evidence="4">
    <location>
        <begin position="10"/>
        <end position="21"/>
    </location>
</feature>
<feature type="domain" description="Ubiquitin-like protease family profile" evidence="5">
    <location>
        <begin position="206"/>
        <end position="394"/>
    </location>
</feature>
<feature type="region of interest" description="Disordered" evidence="4">
    <location>
        <begin position="1"/>
        <end position="25"/>
    </location>
</feature>
<sequence>MTPTELFLSDDDHPTQTKDGDLDSESWSPIAHLTSAKLLMDAQLPSSDDHLGVQISMDIPRRLENESSLPYPSKKVRDALSSAARSQAYKGRSLAVGEHRLALGTTQIWNDLDKAKKAQGLLRATVKRIAGFHACRDKDRDMKKQLEVGLLSLPWRDSFWGFDCSLVTYESLIGMLSDFSSAHVTRAQVLPHWQITHLFPTPSHHLLTTFRTLGPLSSSGNNWLGESVVNFLIACVIEASSRPSQRDESQVYGLIPSDYLSTALAAPIIKTSLEPYQFESALVRDFHLPYTGLSDMADYIENNPETIWFLPICHHSHWFMVRVDIQGRSWTLYDSLQHGTAPPKVDALVLEALEALLGVLRVRIPVDEFTLASMAQQSDSFSCGPAIVNAVESEVLGEEEFDPKRAAISRMQ</sequence>
<organism evidence="6 7">
    <name type="scientific">Microbotryum silenes-dioicae</name>
    <dbReference type="NCBI Taxonomy" id="796604"/>
    <lineage>
        <taxon>Eukaryota</taxon>
        <taxon>Fungi</taxon>
        <taxon>Dikarya</taxon>
        <taxon>Basidiomycota</taxon>
        <taxon>Pucciniomycotina</taxon>
        <taxon>Microbotryomycetes</taxon>
        <taxon>Microbotryales</taxon>
        <taxon>Microbotryaceae</taxon>
        <taxon>Microbotryum</taxon>
    </lineage>
</organism>
<dbReference type="PROSITE" id="PS50600">
    <property type="entry name" value="ULP_PROTEASE"/>
    <property type="match status" value="1"/>
</dbReference>
<dbReference type="SUPFAM" id="SSF54001">
    <property type="entry name" value="Cysteine proteinases"/>
    <property type="match status" value="1"/>
</dbReference>
<dbReference type="Gene3D" id="3.40.395.10">
    <property type="entry name" value="Adenoviral Proteinase, Chain A"/>
    <property type="match status" value="1"/>
</dbReference>
<dbReference type="GO" id="GO:0008234">
    <property type="term" value="F:cysteine-type peptidase activity"/>
    <property type="evidence" value="ECO:0007669"/>
    <property type="project" value="InterPro"/>
</dbReference>
<gene>
    <name evidence="6" type="primary">BQ5605_C032g11107</name>
    <name evidence="6" type="ORF">BQ5605_C032G11107</name>
</gene>
<protein>
    <submittedName>
        <fullName evidence="6">BQ5605_C032g11107 protein</fullName>
    </submittedName>
</protein>
<evidence type="ECO:0000313" key="7">
    <source>
        <dbReference type="Proteomes" id="UP000249464"/>
    </source>
</evidence>
<accession>A0A2X0PIE0</accession>
<evidence type="ECO:0000256" key="4">
    <source>
        <dbReference type="SAM" id="MobiDB-lite"/>
    </source>
</evidence>
<comment type="similarity">
    <text evidence="1">Belongs to the peptidase C48 family.</text>
</comment>
<evidence type="ECO:0000259" key="5">
    <source>
        <dbReference type="PROSITE" id="PS50600"/>
    </source>
</evidence>
<dbReference type="GO" id="GO:0019783">
    <property type="term" value="F:ubiquitin-like protein peptidase activity"/>
    <property type="evidence" value="ECO:0007669"/>
    <property type="project" value="UniProtKB-ARBA"/>
</dbReference>
<keyword evidence="3" id="KW-0378">Hydrolase</keyword>
<keyword evidence="2" id="KW-0645">Protease</keyword>
<name>A0A2X0PIE0_9BASI</name>
<evidence type="ECO:0000313" key="6">
    <source>
        <dbReference type="EMBL" id="SGZ05097.1"/>
    </source>
</evidence>
<evidence type="ECO:0000256" key="3">
    <source>
        <dbReference type="ARBA" id="ARBA00022801"/>
    </source>
</evidence>
<proteinExistence type="inferred from homology"/>
<evidence type="ECO:0000256" key="1">
    <source>
        <dbReference type="ARBA" id="ARBA00005234"/>
    </source>
</evidence>
<dbReference type="InterPro" id="IPR038765">
    <property type="entry name" value="Papain-like_cys_pep_sf"/>
</dbReference>
<dbReference type="AlphaFoldDB" id="A0A2X0PIE0"/>
<keyword evidence="7" id="KW-1185">Reference proteome</keyword>
<dbReference type="EMBL" id="FQNC01000067">
    <property type="protein sequence ID" value="SGZ05097.1"/>
    <property type="molecule type" value="Genomic_DNA"/>
</dbReference>
<dbReference type="GO" id="GO:0006508">
    <property type="term" value="P:proteolysis"/>
    <property type="evidence" value="ECO:0007669"/>
    <property type="project" value="UniProtKB-KW"/>
</dbReference>
<evidence type="ECO:0000256" key="2">
    <source>
        <dbReference type="ARBA" id="ARBA00022670"/>
    </source>
</evidence>
<reference evidence="6 7" key="1">
    <citation type="submission" date="2016-11" db="EMBL/GenBank/DDBJ databases">
        <authorList>
            <person name="Jaros S."/>
            <person name="Januszkiewicz K."/>
            <person name="Wedrychowicz H."/>
        </authorList>
    </citation>
    <scope>NUCLEOTIDE SEQUENCE [LARGE SCALE GENOMIC DNA]</scope>
</reference>
<dbReference type="Pfam" id="PF02902">
    <property type="entry name" value="Peptidase_C48"/>
    <property type="match status" value="1"/>
</dbReference>